<feature type="transmembrane region" description="Helical" evidence="1">
    <location>
        <begin position="180"/>
        <end position="197"/>
    </location>
</feature>
<accession>A0A543B360</accession>
<feature type="transmembrane region" description="Helical" evidence="1">
    <location>
        <begin position="71"/>
        <end position="87"/>
    </location>
</feature>
<evidence type="ECO:0000313" key="3">
    <source>
        <dbReference type="Proteomes" id="UP000317043"/>
    </source>
</evidence>
<dbReference type="Pfam" id="PF11361">
    <property type="entry name" value="DUF3159"/>
    <property type="match status" value="1"/>
</dbReference>
<keyword evidence="1" id="KW-1133">Transmembrane helix</keyword>
<evidence type="ECO:0000256" key="1">
    <source>
        <dbReference type="SAM" id="Phobius"/>
    </source>
</evidence>
<sequence length="222" mass="23623">MTAPSGDQPESLAALLGGKRGAIDATLPPVAFGLGWWLSDGSVGIGVGVAVVVGALLAVWRLRRGDKPRSVLIGLAGVCVAGLIALYTGRGEDFFLLQLLSNGASALAWIISIVIRWPLLGVVVGTVLGQKTRWRRDRALVRAYGRASWIWVAQYVLRLLVFIPLWLAGAVGALTAARVAMTWPLIAACLAVSWWVLRRNLPADHPGIRHPQDDSATVNPGA</sequence>
<proteinExistence type="predicted"/>
<organism evidence="2 3">
    <name type="scientific">Stackebrandtia endophytica</name>
    <dbReference type="NCBI Taxonomy" id="1496996"/>
    <lineage>
        <taxon>Bacteria</taxon>
        <taxon>Bacillati</taxon>
        <taxon>Actinomycetota</taxon>
        <taxon>Actinomycetes</taxon>
        <taxon>Glycomycetales</taxon>
        <taxon>Glycomycetaceae</taxon>
        <taxon>Stackebrandtia</taxon>
    </lineage>
</organism>
<feature type="transmembrane region" description="Helical" evidence="1">
    <location>
        <begin position="149"/>
        <end position="174"/>
    </location>
</feature>
<feature type="transmembrane region" description="Helical" evidence="1">
    <location>
        <begin position="36"/>
        <end position="59"/>
    </location>
</feature>
<dbReference type="Proteomes" id="UP000317043">
    <property type="component" value="Unassembled WGS sequence"/>
</dbReference>
<dbReference type="EMBL" id="VFOW01000001">
    <property type="protein sequence ID" value="TQL79254.1"/>
    <property type="molecule type" value="Genomic_DNA"/>
</dbReference>
<keyword evidence="3" id="KW-1185">Reference proteome</keyword>
<name>A0A543B360_9ACTN</name>
<evidence type="ECO:0000313" key="2">
    <source>
        <dbReference type="EMBL" id="TQL79254.1"/>
    </source>
</evidence>
<feature type="transmembrane region" description="Helical" evidence="1">
    <location>
        <begin position="107"/>
        <end position="128"/>
    </location>
</feature>
<dbReference type="AlphaFoldDB" id="A0A543B360"/>
<comment type="caution">
    <text evidence="2">The sequence shown here is derived from an EMBL/GenBank/DDBJ whole genome shotgun (WGS) entry which is preliminary data.</text>
</comment>
<dbReference type="RefSeq" id="WP_211347845.1">
    <property type="nucleotide sequence ID" value="NZ_JBHTGS010000002.1"/>
</dbReference>
<dbReference type="InParanoid" id="A0A543B360"/>
<gene>
    <name evidence="2" type="ORF">FB566_4855</name>
</gene>
<protein>
    <submittedName>
        <fullName evidence="2">Uncharacterized protein DUF3159</fullName>
    </submittedName>
</protein>
<keyword evidence="1" id="KW-0472">Membrane</keyword>
<reference evidence="2 3" key="1">
    <citation type="submission" date="2019-06" db="EMBL/GenBank/DDBJ databases">
        <title>Sequencing the genomes of 1000 actinobacteria strains.</title>
        <authorList>
            <person name="Klenk H.-P."/>
        </authorList>
    </citation>
    <scope>NUCLEOTIDE SEQUENCE [LARGE SCALE GENOMIC DNA]</scope>
    <source>
        <strain evidence="2 3">DSM 45928</strain>
    </source>
</reference>
<dbReference type="InterPro" id="IPR016566">
    <property type="entry name" value="UCP010219"/>
</dbReference>
<keyword evidence="1" id="KW-0812">Transmembrane</keyword>